<protein>
    <submittedName>
        <fullName evidence="2">Uncharacterized protein</fullName>
    </submittedName>
</protein>
<feature type="transmembrane region" description="Helical" evidence="1">
    <location>
        <begin position="472"/>
        <end position="490"/>
    </location>
</feature>
<dbReference type="AlphaFoldDB" id="G2E897"/>
<dbReference type="STRING" id="765913.ThidrDRAFT_4511"/>
<dbReference type="Proteomes" id="UP000004200">
    <property type="component" value="Unassembled WGS sequence"/>
</dbReference>
<accession>G2E897</accession>
<evidence type="ECO:0000256" key="1">
    <source>
        <dbReference type="SAM" id="Phobius"/>
    </source>
</evidence>
<dbReference type="EMBL" id="AFWT01000070">
    <property type="protein sequence ID" value="EGV27677.1"/>
    <property type="molecule type" value="Genomic_DNA"/>
</dbReference>
<keyword evidence="1" id="KW-0812">Transmembrane</keyword>
<sequence>MSDPRSTDAPELAPSSRSAVLPPIQAHSCFLFYPLQGAEFSKAPAQCLGDLRSAPSETSDHPNAGGWLADDMLQTIDGKRVDWPVWEPATLSLGNDLHPHVQRLVGGREPTGTATLDPSLGNHAQVFRLTEGARKLVAGKRLAYEPAMPKEMRRPHRLMLELSSTAHERIQRQVSDWSERPVEVAVLDLHYIVFRTGFAFLIAEVRFGGEEGVLAPEVLNEALYSLARINRLTWWRADGTALDASPAFSLATLARGLIGKPAGGRAERVFTATYLQFETRPDAAELERLLVRLSRHYTADYHLRDALPGTERVTHFENVTHVFTLEGCASAVDLGGYPSGAAPEFLQNYLSVTYRGHYLPIVLLAHHEFCFLLHLTNDASFWPDPARFAADRERMIAMRQDIANFRLCFSFSYVSRISMHNAVNAALRRALGLDAMLSELGRDTAEIDALLERTAAREAATRAHRNERRFRWASVIGVFGITWLTTHTLFKEALELPLMHALLHLGHDQVGLVAGGIALIVSLVAAILTGVRGSADHGHLAQHAVQDNVIHQAGH</sequence>
<gene>
    <name evidence="2" type="ORF">ThidrDRAFT_4511</name>
</gene>
<keyword evidence="3" id="KW-1185">Reference proteome</keyword>
<organism evidence="2 3">
    <name type="scientific">Thiorhodococcus drewsii AZ1</name>
    <dbReference type="NCBI Taxonomy" id="765913"/>
    <lineage>
        <taxon>Bacteria</taxon>
        <taxon>Pseudomonadati</taxon>
        <taxon>Pseudomonadota</taxon>
        <taxon>Gammaproteobacteria</taxon>
        <taxon>Chromatiales</taxon>
        <taxon>Chromatiaceae</taxon>
        <taxon>Thiorhodococcus</taxon>
    </lineage>
</organism>
<comment type="caution">
    <text evidence="2">The sequence shown here is derived from an EMBL/GenBank/DDBJ whole genome shotgun (WGS) entry which is preliminary data.</text>
</comment>
<evidence type="ECO:0000313" key="2">
    <source>
        <dbReference type="EMBL" id="EGV27677.1"/>
    </source>
</evidence>
<reference evidence="2 3" key="1">
    <citation type="submission" date="2011-06" db="EMBL/GenBank/DDBJ databases">
        <title>The draft genome of Thiorhodococcus drewsii AZ1.</title>
        <authorList>
            <consortium name="US DOE Joint Genome Institute (JGI-PGF)"/>
            <person name="Lucas S."/>
            <person name="Han J."/>
            <person name="Lapidus A."/>
            <person name="Cheng J.-F."/>
            <person name="Goodwin L."/>
            <person name="Pitluck S."/>
            <person name="Peters L."/>
            <person name="Land M.L."/>
            <person name="Hauser L."/>
            <person name="Vogl K."/>
            <person name="Liu Z."/>
            <person name="Imhoff J."/>
            <person name="Thiel V."/>
            <person name="Frigaard N.-U."/>
            <person name="Bryant D.A."/>
            <person name="Woyke T.J."/>
        </authorList>
    </citation>
    <scope>NUCLEOTIDE SEQUENCE [LARGE SCALE GENOMIC DNA]</scope>
    <source>
        <strain evidence="2 3">AZ1</strain>
    </source>
</reference>
<dbReference type="RefSeq" id="WP_007043223.1">
    <property type="nucleotide sequence ID" value="NZ_AFWT01000070.1"/>
</dbReference>
<dbReference type="OrthoDB" id="149912at2"/>
<keyword evidence="1" id="KW-1133">Transmembrane helix</keyword>
<evidence type="ECO:0000313" key="3">
    <source>
        <dbReference type="Proteomes" id="UP000004200"/>
    </source>
</evidence>
<name>G2E897_9GAMM</name>
<feature type="transmembrane region" description="Helical" evidence="1">
    <location>
        <begin position="510"/>
        <end position="531"/>
    </location>
</feature>
<proteinExistence type="predicted"/>
<keyword evidence="1" id="KW-0472">Membrane</keyword>